<reference evidence="2 3" key="2">
    <citation type="journal article" date="2020" name="Microbiol. Resour. Announc.">
        <title>Antarctic desert soil bacteria exhibit high novel natural product potential, evaluated through long-read genome sequencing and comparative genomics.</title>
        <authorList>
            <person name="Benaud N."/>
            <person name="Edwards R.J."/>
            <person name="Amos T.G."/>
            <person name="D'Agostino P.M."/>
            <person name="Gutierrez-Chavez C."/>
            <person name="Montgomery K."/>
            <person name="Nicetic I."/>
            <person name="Ferrari B.C."/>
        </authorList>
    </citation>
    <scope>NUCLEOTIDE SEQUENCE [LARGE SCALE GENOMIC DNA]</scope>
    <source>
        <strain evidence="2 3">SPB151</strain>
    </source>
</reference>
<feature type="domain" description="Tn3 transposase DDE" evidence="1">
    <location>
        <begin position="58"/>
        <end position="104"/>
    </location>
</feature>
<dbReference type="KEGG" id="kqi:F1D05_05575"/>
<accession>A0A7G6WU11</accession>
<protein>
    <submittedName>
        <fullName evidence="2">Tn3 family transposase</fullName>
    </submittedName>
</protein>
<dbReference type="Pfam" id="PF01526">
    <property type="entry name" value="DDE_Tnp_Tn3"/>
    <property type="match status" value="1"/>
</dbReference>
<evidence type="ECO:0000313" key="3">
    <source>
        <dbReference type="Proteomes" id="UP000515563"/>
    </source>
</evidence>
<dbReference type="AlphaFoldDB" id="A0A7G6WU11"/>
<keyword evidence="3" id="KW-1185">Reference proteome</keyword>
<dbReference type="InterPro" id="IPR002513">
    <property type="entry name" value="Tn3_Tnp_DDE_dom"/>
</dbReference>
<dbReference type="GO" id="GO:0004803">
    <property type="term" value="F:transposase activity"/>
    <property type="evidence" value="ECO:0007669"/>
    <property type="project" value="InterPro"/>
</dbReference>
<gene>
    <name evidence="2" type="ORF">F1D05_05575</name>
</gene>
<name>A0A7G6WU11_9ACTN</name>
<evidence type="ECO:0000259" key="1">
    <source>
        <dbReference type="Pfam" id="PF01526"/>
    </source>
</evidence>
<evidence type="ECO:0000313" key="2">
    <source>
        <dbReference type="EMBL" id="QNE17476.1"/>
    </source>
</evidence>
<dbReference type="EMBL" id="CP043661">
    <property type="protein sequence ID" value="QNE17476.1"/>
    <property type="molecule type" value="Genomic_DNA"/>
</dbReference>
<dbReference type="GO" id="GO:0006313">
    <property type="term" value="P:DNA transposition"/>
    <property type="evidence" value="ECO:0007669"/>
    <property type="project" value="InterPro"/>
</dbReference>
<proteinExistence type="predicted"/>
<organism evidence="2 3">
    <name type="scientific">Kribbella qitaiheensis</name>
    <dbReference type="NCBI Taxonomy" id="1544730"/>
    <lineage>
        <taxon>Bacteria</taxon>
        <taxon>Bacillati</taxon>
        <taxon>Actinomycetota</taxon>
        <taxon>Actinomycetes</taxon>
        <taxon>Propionibacteriales</taxon>
        <taxon>Kribbellaceae</taxon>
        <taxon>Kribbella</taxon>
    </lineage>
</organism>
<reference evidence="3" key="1">
    <citation type="submission" date="2019-09" db="EMBL/GenBank/DDBJ databases">
        <title>Antimicrobial potential of Antarctic Bacteria.</title>
        <authorList>
            <person name="Benaud N."/>
            <person name="Edwards R.J."/>
            <person name="Ferrari B.C."/>
        </authorList>
    </citation>
    <scope>NUCLEOTIDE SEQUENCE [LARGE SCALE GENOMIC DNA]</scope>
    <source>
        <strain evidence="3">SPB151</strain>
    </source>
</reference>
<sequence length="108" mass="12171">MSAVPVWCSSPQVLADRERWSTPPSPTRPCSRIATEPESLVAIKGEIERRWGTIDRLDILKYAEFDTGFIEEFTSVATRETLSKDVLWRRLLLVLFGLGTNMGSNGSR</sequence>
<dbReference type="Proteomes" id="UP000515563">
    <property type="component" value="Chromosome"/>
</dbReference>